<accession>D1NW37</accession>
<evidence type="ECO:0000256" key="1">
    <source>
        <dbReference type="SAM" id="MobiDB-lite"/>
    </source>
</evidence>
<evidence type="ECO:0000313" key="2">
    <source>
        <dbReference type="EMBL" id="EFA22323.1"/>
    </source>
</evidence>
<gene>
    <name evidence="2" type="ORF">BIFGAL_04082</name>
</gene>
<dbReference type="EMBL" id="ABXB03000004">
    <property type="protein sequence ID" value="EFA22323.1"/>
    <property type="molecule type" value="Genomic_DNA"/>
</dbReference>
<reference evidence="2 3" key="1">
    <citation type="submission" date="2009-11" db="EMBL/GenBank/DDBJ databases">
        <authorList>
            <person name="Weinstock G."/>
            <person name="Sodergren E."/>
            <person name="Clifton S."/>
            <person name="Fulton L."/>
            <person name="Fulton B."/>
            <person name="Courtney L."/>
            <person name="Fronick C."/>
            <person name="Harrison M."/>
            <person name="Strong C."/>
            <person name="Farmer C."/>
            <person name="Delahaunty K."/>
            <person name="Markovic C."/>
            <person name="Hall O."/>
            <person name="Minx P."/>
            <person name="Tomlinson C."/>
            <person name="Mitreva M."/>
            <person name="Nelson J."/>
            <person name="Hou S."/>
            <person name="Wollam A."/>
            <person name="Pepin K.H."/>
            <person name="Johnson M."/>
            <person name="Bhonagiri V."/>
            <person name="Nash W.E."/>
            <person name="Warren W."/>
            <person name="Chinwalla A."/>
            <person name="Mardis E.R."/>
            <person name="Wilson R.K."/>
        </authorList>
    </citation>
    <scope>NUCLEOTIDE SEQUENCE [LARGE SCALE GENOMIC DNA]</scope>
    <source>
        <strain evidence="2 3">DSM 20093</strain>
    </source>
</reference>
<dbReference type="Proteomes" id="UP000003656">
    <property type="component" value="Unassembled WGS sequence"/>
</dbReference>
<feature type="compositionally biased region" description="Basic residues" evidence="1">
    <location>
        <begin position="1"/>
        <end position="12"/>
    </location>
</feature>
<feature type="compositionally biased region" description="Polar residues" evidence="1">
    <location>
        <begin position="31"/>
        <end position="44"/>
    </location>
</feature>
<organism evidence="2 3">
    <name type="scientific">Bifidobacterium gallicum DSM 20093 = LMG 11596</name>
    <dbReference type="NCBI Taxonomy" id="561180"/>
    <lineage>
        <taxon>Bacteria</taxon>
        <taxon>Bacillati</taxon>
        <taxon>Actinomycetota</taxon>
        <taxon>Actinomycetes</taxon>
        <taxon>Bifidobacteriales</taxon>
        <taxon>Bifidobacteriaceae</taxon>
        <taxon>Bifidobacterium</taxon>
    </lineage>
</organism>
<sequence length="60" mass="6348">MGAAAHTKRRRVVATPPPLQKPLPTPAVYPSETTATAQTASPLTNPVRKTALPLPKLHLS</sequence>
<comment type="caution">
    <text evidence="2">The sequence shown here is derived from an EMBL/GenBank/DDBJ whole genome shotgun (WGS) entry which is preliminary data.</text>
</comment>
<dbReference type="STRING" id="561180.BIFGAL_04082"/>
<evidence type="ECO:0000313" key="3">
    <source>
        <dbReference type="Proteomes" id="UP000003656"/>
    </source>
</evidence>
<feature type="compositionally biased region" description="Pro residues" evidence="1">
    <location>
        <begin position="15"/>
        <end position="27"/>
    </location>
</feature>
<feature type="region of interest" description="Disordered" evidence="1">
    <location>
        <begin position="1"/>
        <end position="60"/>
    </location>
</feature>
<proteinExistence type="predicted"/>
<name>D1NW37_9BIFI</name>
<protein>
    <submittedName>
        <fullName evidence="2">Uncharacterized protein</fullName>
    </submittedName>
</protein>
<dbReference type="AlphaFoldDB" id="D1NW37"/>